<dbReference type="AlphaFoldDB" id="A0A2G8KBE2"/>
<keyword evidence="8" id="KW-1015">Disulfide bond</keyword>
<dbReference type="InterPro" id="IPR029044">
    <property type="entry name" value="Nucleotide-diphossugar_trans"/>
</dbReference>
<comment type="caution">
    <text evidence="11">The sequence shown here is derived from an EMBL/GenBank/DDBJ whole genome shotgun (WGS) entry which is preliminary data.</text>
</comment>
<sequence length="240" mass="28310">MVVIIWQVGKPLPLKERWPDLKVPLAVIESDPKDLSARFGHYDVIETDAVLSLDENAKLSKDEIDFAFAVWQTFPDRLVGFPARSHYWDEANEQWGYSSKWTNEYSIVLTGAAFYHKYYNYLYTNHLPQVLRDQVNSASNCDDLLMNYLIADVTHMPPIKVTQKKQYHEMMMGQDGTQVREVENFQQRQKCMQDFSQVFGYMPLMRSKMRLDPLLFKDQVSMLRKRYRQIELINPKPRSL</sequence>
<evidence type="ECO:0000256" key="5">
    <source>
        <dbReference type="ARBA" id="ARBA00022679"/>
    </source>
</evidence>
<keyword evidence="12" id="KW-1185">Reference proteome</keyword>
<evidence type="ECO:0000256" key="7">
    <source>
        <dbReference type="ARBA" id="ARBA00023136"/>
    </source>
</evidence>
<dbReference type="Gene3D" id="3.90.550.10">
    <property type="entry name" value="Spore Coat Polysaccharide Biosynthesis Protein SpsA, Chain A"/>
    <property type="match status" value="1"/>
</dbReference>
<dbReference type="OrthoDB" id="5954868at2759"/>
<evidence type="ECO:0000256" key="6">
    <source>
        <dbReference type="ARBA" id="ARBA00022968"/>
    </source>
</evidence>
<dbReference type="GO" id="GO:0016757">
    <property type="term" value="F:glycosyltransferase activity"/>
    <property type="evidence" value="ECO:0007669"/>
    <property type="project" value="UniProtKB-KW"/>
</dbReference>
<feature type="domain" description="Glycosyl transferase 64" evidence="10">
    <location>
        <begin position="2"/>
        <end position="216"/>
    </location>
</feature>
<dbReference type="GO" id="GO:0005789">
    <property type="term" value="C:endoplasmic reticulum membrane"/>
    <property type="evidence" value="ECO:0007669"/>
    <property type="project" value="UniProtKB-SubCell"/>
</dbReference>
<keyword evidence="6" id="KW-0812">Transmembrane</keyword>
<accession>A0A2G8KBE2</accession>
<comment type="subcellular location">
    <subcellularLocation>
        <location evidence="1">Endoplasmic reticulum membrane</location>
        <topology evidence="1">Single-pass type II membrane protein</topology>
    </subcellularLocation>
</comment>
<organism evidence="11 12">
    <name type="scientific">Stichopus japonicus</name>
    <name type="common">Sea cucumber</name>
    <dbReference type="NCBI Taxonomy" id="307972"/>
    <lineage>
        <taxon>Eukaryota</taxon>
        <taxon>Metazoa</taxon>
        <taxon>Echinodermata</taxon>
        <taxon>Eleutherozoa</taxon>
        <taxon>Echinozoa</taxon>
        <taxon>Holothuroidea</taxon>
        <taxon>Aspidochirotacea</taxon>
        <taxon>Aspidochirotida</taxon>
        <taxon>Stichopodidae</taxon>
        <taxon>Apostichopus</taxon>
    </lineage>
</organism>
<evidence type="ECO:0000313" key="12">
    <source>
        <dbReference type="Proteomes" id="UP000230750"/>
    </source>
</evidence>
<protein>
    <submittedName>
        <fullName evidence="11">Putative exostosin-1</fullName>
    </submittedName>
</protein>
<gene>
    <name evidence="11" type="ORF">BSL78_17830</name>
</gene>
<dbReference type="PANTHER" id="PTHR48261">
    <property type="entry name" value="ACETYLGLUCOSAMINYLTRANSFERASE"/>
    <property type="match status" value="1"/>
</dbReference>
<dbReference type="InterPro" id="IPR015338">
    <property type="entry name" value="GT64_dom"/>
</dbReference>
<proteinExistence type="inferred from homology"/>
<evidence type="ECO:0000256" key="3">
    <source>
        <dbReference type="ARBA" id="ARBA00010271"/>
    </source>
</evidence>
<evidence type="ECO:0000256" key="9">
    <source>
        <dbReference type="ARBA" id="ARBA00023180"/>
    </source>
</evidence>
<dbReference type="SUPFAM" id="SSF53448">
    <property type="entry name" value="Nucleotide-diphospho-sugar transferases"/>
    <property type="match status" value="1"/>
</dbReference>
<keyword evidence="7" id="KW-0472">Membrane</keyword>
<comment type="pathway">
    <text evidence="2">Protein modification; protein glycosylation.</text>
</comment>
<dbReference type="EMBL" id="MRZV01000720">
    <property type="protein sequence ID" value="PIK45293.1"/>
    <property type="molecule type" value="Genomic_DNA"/>
</dbReference>
<evidence type="ECO:0000313" key="11">
    <source>
        <dbReference type="EMBL" id="PIK45293.1"/>
    </source>
</evidence>
<evidence type="ECO:0000256" key="1">
    <source>
        <dbReference type="ARBA" id="ARBA00004648"/>
    </source>
</evidence>
<evidence type="ECO:0000259" key="10">
    <source>
        <dbReference type="Pfam" id="PF09258"/>
    </source>
</evidence>
<reference evidence="11 12" key="1">
    <citation type="journal article" date="2017" name="PLoS Biol.">
        <title>The sea cucumber genome provides insights into morphological evolution and visceral regeneration.</title>
        <authorList>
            <person name="Zhang X."/>
            <person name="Sun L."/>
            <person name="Yuan J."/>
            <person name="Sun Y."/>
            <person name="Gao Y."/>
            <person name="Zhang L."/>
            <person name="Li S."/>
            <person name="Dai H."/>
            <person name="Hamel J.F."/>
            <person name="Liu C."/>
            <person name="Yu Y."/>
            <person name="Liu S."/>
            <person name="Lin W."/>
            <person name="Guo K."/>
            <person name="Jin S."/>
            <person name="Xu P."/>
            <person name="Storey K.B."/>
            <person name="Huan P."/>
            <person name="Zhang T."/>
            <person name="Zhou Y."/>
            <person name="Zhang J."/>
            <person name="Lin C."/>
            <person name="Li X."/>
            <person name="Xing L."/>
            <person name="Huo D."/>
            <person name="Sun M."/>
            <person name="Wang L."/>
            <person name="Mercier A."/>
            <person name="Li F."/>
            <person name="Yang H."/>
            <person name="Xiang J."/>
        </authorList>
    </citation>
    <scope>NUCLEOTIDE SEQUENCE [LARGE SCALE GENOMIC DNA]</scope>
    <source>
        <strain evidence="11">Shaxun</strain>
        <tissue evidence="11">Muscle</tissue>
    </source>
</reference>
<dbReference type="GO" id="GO:1901135">
    <property type="term" value="P:carbohydrate derivative metabolic process"/>
    <property type="evidence" value="ECO:0007669"/>
    <property type="project" value="UniProtKB-ARBA"/>
</dbReference>
<evidence type="ECO:0000256" key="4">
    <source>
        <dbReference type="ARBA" id="ARBA00022676"/>
    </source>
</evidence>
<keyword evidence="4" id="KW-0328">Glycosyltransferase</keyword>
<dbReference type="STRING" id="307972.A0A2G8KBE2"/>
<evidence type="ECO:0000256" key="2">
    <source>
        <dbReference type="ARBA" id="ARBA00004922"/>
    </source>
</evidence>
<comment type="similarity">
    <text evidence="3">Belongs to the glycosyltransferase 47 family.</text>
</comment>
<dbReference type="Pfam" id="PF09258">
    <property type="entry name" value="Glyco_transf_64"/>
    <property type="match status" value="1"/>
</dbReference>
<dbReference type="InterPro" id="IPR004263">
    <property type="entry name" value="Exostosin"/>
</dbReference>
<keyword evidence="9" id="KW-0325">Glycoprotein</keyword>
<dbReference type="PANTHER" id="PTHR48261:SF3">
    <property type="entry name" value="EXOSTOSIN GLYCOSYLTRANSFERASE 1"/>
    <property type="match status" value="1"/>
</dbReference>
<keyword evidence="6" id="KW-0735">Signal-anchor</keyword>
<dbReference type="Proteomes" id="UP000230750">
    <property type="component" value="Unassembled WGS sequence"/>
</dbReference>
<evidence type="ECO:0000256" key="8">
    <source>
        <dbReference type="ARBA" id="ARBA00023157"/>
    </source>
</evidence>
<keyword evidence="5" id="KW-0808">Transferase</keyword>
<name>A0A2G8KBE2_STIJA</name>